<gene>
    <name evidence="1" type="ORF">NOCA2150034</name>
</gene>
<proteinExistence type="predicted"/>
<reference evidence="1" key="1">
    <citation type="submission" date="2015-08" db="EMBL/GenBank/DDBJ databases">
        <authorList>
            <person name="Babu N.S."/>
            <person name="Beckwith C.J."/>
            <person name="Beseler K.G."/>
            <person name="Brison A."/>
            <person name="Carone J.V."/>
            <person name="Caskin T.P."/>
            <person name="Diamond M."/>
            <person name="Durham M.E."/>
            <person name="Foxe J.M."/>
            <person name="Go M."/>
            <person name="Henderson B.A."/>
            <person name="Jones I.B."/>
            <person name="McGettigan J.A."/>
            <person name="Micheletti S.J."/>
            <person name="Nasrallah M.E."/>
            <person name="Ortiz D."/>
            <person name="Piller C.R."/>
            <person name="Privatt S.R."/>
            <person name="Schneider S.L."/>
            <person name="Sharp S."/>
            <person name="Smith T.C."/>
            <person name="Stanton J.D."/>
            <person name="Ullery H.E."/>
            <person name="Wilson R.J."/>
            <person name="Serrano M.G."/>
            <person name="Buck G."/>
            <person name="Lee V."/>
            <person name="Wang Y."/>
            <person name="Carvalho R."/>
            <person name="Voegtly L."/>
            <person name="Shi R."/>
            <person name="Duckworth R."/>
            <person name="Johnson A."/>
            <person name="Loviza R."/>
            <person name="Walstead R."/>
            <person name="Shah Z."/>
            <person name="Kiflezghi M."/>
            <person name="Wade K."/>
            <person name="Ball S.L."/>
            <person name="Bradley K.W."/>
            <person name="Asai D.J."/>
            <person name="Bowman C.A."/>
            <person name="Russell D.A."/>
            <person name="Pope W.H."/>
            <person name="Jacobs-Sera D."/>
            <person name="Hendrix R.W."/>
            <person name="Hatfull G.F."/>
        </authorList>
    </citation>
    <scope>NUCLEOTIDE SEQUENCE</scope>
</reference>
<name>A0A2P2C0R2_9ZZZZ</name>
<evidence type="ECO:0000313" key="1">
    <source>
        <dbReference type="EMBL" id="CUR54292.1"/>
    </source>
</evidence>
<organism evidence="1">
    <name type="scientific">metagenome</name>
    <dbReference type="NCBI Taxonomy" id="256318"/>
    <lineage>
        <taxon>unclassified sequences</taxon>
        <taxon>metagenomes</taxon>
    </lineage>
</organism>
<dbReference type="EMBL" id="CZKA01000007">
    <property type="protein sequence ID" value="CUR54292.1"/>
    <property type="molecule type" value="Genomic_DNA"/>
</dbReference>
<dbReference type="AlphaFoldDB" id="A0A2P2C0R2"/>
<protein>
    <submittedName>
        <fullName evidence="1">Uncharacterized protein</fullName>
    </submittedName>
</protein>
<sequence length="126" mass="13215">MLGGLALALATQAGSIMRLAFGGERTGVAAEASRGHLSGTPWPLKAGLDVVLLAGAALSFALTARNGFQVVLAPEGIPQTQVNYPALADPNWRGQVWPPRLAHHLVGHGEADGPVVVQPRRWRSRA</sequence>
<accession>A0A2P2C0R2</accession>